<dbReference type="InterPro" id="IPR002067">
    <property type="entry name" value="MCP"/>
</dbReference>
<comment type="subcellular location">
    <subcellularLocation>
        <location evidence="1">Membrane</location>
        <topology evidence="1">Multi-pass membrane protein</topology>
    </subcellularLocation>
</comment>
<evidence type="ECO:0000313" key="10">
    <source>
        <dbReference type="EMBL" id="KAB7504109.1"/>
    </source>
</evidence>
<feature type="repeat" description="Solcar" evidence="8">
    <location>
        <begin position="115"/>
        <end position="200"/>
    </location>
</feature>
<dbReference type="Gene3D" id="1.50.40.10">
    <property type="entry name" value="Mitochondrial carrier domain"/>
    <property type="match status" value="1"/>
</dbReference>
<dbReference type="InterPro" id="IPR050391">
    <property type="entry name" value="Mito_Metabolite_Transporter"/>
</dbReference>
<reference evidence="10 11" key="1">
    <citation type="journal article" date="2019" name="PLoS Biol.">
        <title>Sex chromosomes control vertical transmission of feminizing Wolbachia symbionts in an isopod.</title>
        <authorList>
            <person name="Becking T."/>
            <person name="Chebbi M.A."/>
            <person name="Giraud I."/>
            <person name="Moumen B."/>
            <person name="Laverre T."/>
            <person name="Caubet Y."/>
            <person name="Peccoud J."/>
            <person name="Gilbert C."/>
            <person name="Cordaux R."/>
        </authorList>
    </citation>
    <scope>NUCLEOTIDE SEQUENCE [LARGE SCALE GENOMIC DNA]</scope>
    <source>
        <strain evidence="10">ANa2</strain>
        <tissue evidence="10">Whole body excluding digestive tract and cuticle</tissue>
    </source>
</reference>
<dbReference type="InterPro" id="IPR018108">
    <property type="entry name" value="MCP_transmembrane"/>
</dbReference>
<dbReference type="PRINTS" id="PR00926">
    <property type="entry name" value="MITOCARRIER"/>
</dbReference>
<dbReference type="Proteomes" id="UP000326759">
    <property type="component" value="Unassembled WGS sequence"/>
</dbReference>
<dbReference type="AlphaFoldDB" id="A0A5N5TD51"/>
<evidence type="ECO:0000256" key="2">
    <source>
        <dbReference type="ARBA" id="ARBA00006375"/>
    </source>
</evidence>
<accession>A0A5N5TD51</accession>
<gene>
    <name evidence="10" type="ORF">Anas_11853</name>
</gene>
<name>A0A5N5TD51_9CRUS</name>
<evidence type="ECO:0000256" key="7">
    <source>
        <dbReference type="ARBA" id="ARBA00023136"/>
    </source>
</evidence>
<dbReference type="PROSITE" id="PS50920">
    <property type="entry name" value="SOLCAR"/>
    <property type="match status" value="3"/>
</dbReference>
<dbReference type="SUPFAM" id="SSF103506">
    <property type="entry name" value="Mitochondrial carrier"/>
    <property type="match status" value="1"/>
</dbReference>
<proteinExistence type="inferred from homology"/>
<dbReference type="GO" id="GO:0055085">
    <property type="term" value="P:transmembrane transport"/>
    <property type="evidence" value="ECO:0007669"/>
    <property type="project" value="InterPro"/>
</dbReference>
<dbReference type="GO" id="GO:0016020">
    <property type="term" value="C:membrane"/>
    <property type="evidence" value="ECO:0007669"/>
    <property type="project" value="UniProtKB-SubCell"/>
</dbReference>
<keyword evidence="4 8" id="KW-0812">Transmembrane</keyword>
<feature type="repeat" description="Solcar" evidence="8">
    <location>
        <begin position="214"/>
        <end position="309"/>
    </location>
</feature>
<dbReference type="Pfam" id="PF00153">
    <property type="entry name" value="Mito_carr"/>
    <property type="match status" value="3"/>
</dbReference>
<evidence type="ECO:0000256" key="6">
    <source>
        <dbReference type="ARBA" id="ARBA00022989"/>
    </source>
</evidence>
<evidence type="ECO:0000256" key="3">
    <source>
        <dbReference type="ARBA" id="ARBA00022448"/>
    </source>
</evidence>
<dbReference type="PANTHER" id="PTHR45618">
    <property type="entry name" value="MITOCHONDRIAL DICARBOXYLATE CARRIER-RELATED"/>
    <property type="match status" value="1"/>
</dbReference>
<comment type="similarity">
    <text evidence="2 9">Belongs to the mitochondrial carrier (TC 2.A.29) family.</text>
</comment>
<dbReference type="OrthoDB" id="18574at2759"/>
<comment type="caution">
    <text evidence="10">The sequence shown here is derived from an EMBL/GenBank/DDBJ whole genome shotgun (WGS) entry which is preliminary data.</text>
</comment>
<keyword evidence="6" id="KW-1133">Transmembrane helix</keyword>
<organism evidence="10 11">
    <name type="scientific">Armadillidium nasatum</name>
    <dbReference type="NCBI Taxonomy" id="96803"/>
    <lineage>
        <taxon>Eukaryota</taxon>
        <taxon>Metazoa</taxon>
        <taxon>Ecdysozoa</taxon>
        <taxon>Arthropoda</taxon>
        <taxon>Crustacea</taxon>
        <taxon>Multicrustacea</taxon>
        <taxon>Malacostraca</taxon>
        <taxon>Eumalacostraca</taxon>
        <taxon>Peracarida</taxon>
        <taxon>Isopoda</taxon>
        <taxon>Oniscidea</taxon>
        <taxon>Crinocheta</taxon>
        <taxon>Armadillidiidae</taxon>
        <taxon>Armadillidium</taxon>
    </lineage>
</organism>
<evidence type="ECO:0000256" key="9">
    <source>
        <dbReference type="RuleBase" id="RU000488"/>
    </source>
</evidence>
<evidence type="ECO:0000256" key="4">
    <source>
        <dbReference type="ARBA" id="ARBA00022692"/>
    </source>
</evidence>
<evidence type="ECO:0000256" key="5">
    <source>
        <dbReference type="ARBA" id="ARBA00022737"/>
    </source>
</evidence>
<evidence type="ECO:0000313" key="11">
    <source>
        <dbReference type="Proteomes" id="UP000326759"/>
    </source>
</evidence>
<feature type="repeat" description="Solcar" evidence="8">
    <location>
        <begin position="15"/>
        <end position="107"/>
    </location>
</feature>
<keyword evidence="7 8" id="KW-0472">Membrane</keyword>
<evidence type="ECO:0000256" key="8">
    <source>
        <dbReference type="PROSITE-ProRule" id="PRU00282"/>
    </source>
</evidence>
<sequence>MITLNNKSEDKTSKLSALESSTAGAVSGFLTRAILQPLDVLKIRFQLQIESTRKNCGGLYHGIFQSIRTIYQREGLSALWKGHISAQALTVTYVMGQFGTYTVFMHLSEYLKLQESGIAITISGGMAGLVGTLFSFPFDVARTRLIAQSIPKYSGLIDVLRKMYFNEGFLSLWKGLSPSILMAVPSTAIQFRMYTYLSMSPAFDSIKDKNIWGYQITKSAVCGITAGVCAKVAVYPLDVLKKRMQIRGSEEMRRHFGTVVVYENIFDCVWKVTYYEGPISWFKGLKPSLIKSGAFSGLIFIFYEMFRETILTYKEKSLTKS</sequence>
<keyword evidence="5" id="KW-0677">Repeat</keyword>
<protein>
    <submittedName>
        <fullName evidence="10">Mitochondrial thiamine pyrophosphate carrier</fullName>
    </submittedName>
</protein>
<evidence type="ECO:0000256" key="1">
    <source>
        <dbReference type="ARBA" id="ARBA00004141"/>
    </source>
</evidence>
<dbReference type="InterPro" id="IPR023395">
    <property type="entry name" value="MCP_dom_sf"/>
</dbReference>
<keyword evidence="3 9" id="KW-0813">Transport</keyword>
<keyword evidence="11" id="KW-1185">Reference proteome</keyword>
<dbReference type="EMBL" id="SEYY01003739">
    <property type="protein sequence ID" value="KAB7504109.1"/>
    <property type="molecule type" value="Genomic_DNA"/>
</dbReference>